<accession>A0A3M6URZ0</accession>
<protein>
    <submittedName>
        <fullName evidence="2">Uncharacterized protein</fullName>
    </submittedName>
</protein>
<dbReference type="AlphaFoldDB" id="A0A3M6URZ0"/>
<keyword evidence="3" id="KW-1185">Reference proteome</keyword>
<comment type="caution">
    <text evidence="2">The sequence shown here is derived from an EMBL/GenBank/DDBJ whole genome shotgun (WGS) entry which is preliminary data.</text>
</comment>
<reference evidence="2 3" key="1">
    <citation type="journal article" date="2018" name="Sci. Rep.">
        <title>Comparative analysis of the Pocillopora damicornis genome highlights role of immune system in coral evolution.</title>
        <authorList>
            <person name="Cunning R."/>
            <person name="Bay R.A."/>
            <person name="Gillette P."/>
            <person name="Baker A.C."/>
            <person name="Traylor-Knowles N."/>
        </authorList>
    </citation>
    <scope>NUCLEOTIDE SEQUENCE [LARGE SCALE GENOMIC DNA]</scope>
    <source>
        <strain evidence="2">RSMAS</strain>
        <tissue evidence="2">Whole animal</tissue>
    </source>
</reference>
<evidence type="ECO:0000256" key="1">
    <source>
        <dbReference type="SAM" id="MobiDB-lite"/>
    </source>
</evidence>
<evidence type="ECO:0000313" key="3">
    <source>
        <dbReference type="Proteomes" id="UP000275408"/>
    </source>
</evidence>
<proteinExistence type="predicted"/>
<name>A0A3M6URZ0_POCDA</name>
<sequence>MRHLKIRFAKSTNEHCYRPRDMTNRDQDGAAGQSTLRTGASGGNEVVIISPKPGEEKRAKAFVESLYGVLNFLESIVTCYPVAMEDRNLAAQAVEGTAKEEEDLLVGAQANPRCGPAYDLQLFRRLMVAYDLPLVPPFMCTNA</sequence>
<gene>
    <name evidence="2" type="ORF">pdam_00008804</name>
</gene>
<dbReference type="EMBL" id="RCHS01000841">
    <property type="protein sequence ID" value="RMX56430.1"/>
    <property type="molecule type" value="Genomic_DNA"/>
</dbReference>
<dbReference type="Proteomes" id="UP000275408">
    <property type="component" value="Unassembled WGS sequence"/>
</dbReference>
<feature type="region of interest" description="Disordered" evidence="1">
    <location>
        <begin position="17"/>
        <end position="46"/>
    </location>
</feature>
<evidence type="ECO:0000313" key="2">
    <source>
        <dbReference type="EMBL" id="RMX56430.1"/>
    </source>
</evidence>
<feature type="compositionally biased region" description="Basic and acidic residues" evidence="1">
    <location>
        <begin position="17"/>
        <end position="28"/>
    </location>
</feature>
<organism evidence="2 3">
    <name type="scientific">Pocillopora damicornis</name>
    <name type="common">Cauliflower coral</name>
    <name type="synonym">Millepora damicornis</name>
    <dbReference type="NCBI Taxonomy" id="46731"/>
    <lineage>
        <taxon>Eukaryota</taxon>
        <taxon>Metazoa</taxon>
        <taxon>Cnidaria</taxon>
        <taxon>Anthozoa</taxon>
        <taxon>Hexacorallia</taxon>
        <taxon>Scleractinia</taxon>
        <taxon>Astrocoeniina</taxon>
        <taxon>Pocilloporidae</taxon>
        <taxon>Pocillopora</taxon>
    </lineage>
</organism>